<dbReference type="CDD" id="cd07713">
    <property type="entry name" value="DHPS-like_MBL-fold"/>
    <property type="match status" value="1"/>
</dbReference>
<dbReference type="Gene3D" id="3.60.15.10">
    <property type="entry name" value="Ribonuclease Z/Hydroxyacylglutathione hydrolase-like"/>
    <property type="match status" value="1"/>
</dbReference>
<organism evidence="2">
    <name type="scientific">marine sediment metagenome</name>
    <dbReference type="NCBI Taxonomy" id="412755"/>
    <lineage>
        <taxon>unclassified sequences</taxon>
        <taxon>metagenomes</taxon>
        <taxon>ecological metagenomes</taxon>
    </lineage>
</organism>
<dbReference type="PANTHER" id="PTHR13754:SF13">
    <property type="entry name" value="METALLO-BETA-LACTAMASE SUPERFAMILY PROTEIN (AFU_ORTHOLOGUE AFUA_3G07630)"/>
    <property type="match status" value="1"/>
</dbReference>
<dbReference type="AlphaFoldDB" id="X0ZE12"/>
<feature type="domain" description="Metallo-beta-lactamase" evidence="1">
    <location>
        <begin position="22"/>
        <end position="193"/>
    </location>
</feature>
<evidence type="ECO:0000259" key="1">
    <source>
        <dbReference type="SMART" id="SM00849"/>
    </source>
</evidence>
<dbReference type="SUPFAM" id="SSF56281">
    <property type="entry name" value="Metallo-hydrolase/oxidoreductase"/>
    <property type="match status" value="1"/>
</dbReference>
<dbReference type="EMBL" id="BART01002239">
    <property type="protein sequence ID" value="GAG58558.1"/>
    <property type="molecule type" value="Genomic_DNA"/>
</dbReference>
<dbReference type="SMART" id="SM00849">
    <property type="entry name" value="Lactamase_B"/>
    <property type="match status" value="1"/>
</dbReference>
<accession>X0ZE12</accession>
<proteinExistence type="predicted"/>
<dbReference type="GO" id="GO:0016740">
    <property type="term" value="F:transferase activity"/>
    <property type="evidence" value="ECO:0007669"/>
    <property type="project" value="TreeGrafter"/>
</dbReference>
<dbReference type="Pfam" id="PF00753">
    <property type="entry name" value="Lactamase_B"/>
    <property type="match status" value="1"/>
</dbReference>
<dbReference type="InterPro" id="IPR052926">
    <property type="entry name" value="Metallo-beta-lactamase_dom"/>
</dbReference>
<evidence type="ECO:0000313" key="2">
    <source>
        <dbReference type="EMBL" id="GAG58558.1"/>
    </source>
</evidence>
<gene>
    <name evidence="2" type="ORF">S01H4_07005</name>
</gene>
<comment type="caution">
    <text evidence="2">The sequence shown here is derived from an EMBL/GenBank/DDBJ whole genome shotgun (WGS) entry which is preliminary data.</text>
</comment>
<sequence length="277" mass="30445">MGLQITTLSENTAGLGSFLAEWGLSILVETDEANILFDTGQSISASHNADILGIDLRRIDKIVLSHGHFDHTGGLRHVLRRIGKKGIEIIAHPDIWQAKYATGEGEDRYIGIPFHRQTLESLGAHFNLTTEPVRITDNIMTTGEIPMVTDYEEIESYLQVKEGNRFKPDKLRDDQALIITTAPGLVVILGCAHRGIINTLYHAQQITGVKVIYAVLGGCHLMDATEERIWLTIAALKELGVQRLGVCHCTGLPASAIMAQEFGDRFFFNNAGTSISL</sequence>
<dbReference type="InterPro" id="IPR036866">
    <property type="entry name" value="RibonucZ/Hydroxyglut_hydro"/>
</dbReference>
<dbReference type="InterPro" id="IPR001279">
    <property type="entry name" value="Metallo-B-lactamas"/>
</dbReference>
<dbReference type="PANTHER" id="PTHR13754">
    <property type="entry name" value="METALLO-BETA-LACTAMASE SUPERFAMILY PROTEIN"/>
    <property type="match status" value="1"/>
</dbReference>
<protein>
    <recommendedName>
        <fullName evidence="1">Metallo-beta-lactamase domain-containing protein</fullName>
    </recommendedName>
</protein>
<dbReference type="InterPro" id="IPR041712">
    <property type="entry name" value="DHPS-like_MBL-fold"/>
</dbReference>
<name>X0ZE12_9ZZZZ</name>
<reference evidence="2" key="1">
    <citation type="journal article" date="2014" name="Front. Microbiol.">
        <title>High frequency of phylogenetically diverse reductive dehalogenase-homologous genes in deep subseafloor sedimentary metagenomes.</title>
        <authorList>
            <person name="Kawai M."/>
            <person name="Futagami T."/>
            <person name="Toyoda A."/>
            <person name="Takaki Y."/>
            <person name="Nishi S."/>
            <person name="Hori S."/>
            <person name="Arai W."/>
            <person name="Tsubouchi T."/>
            <person name="Morono Y."/>
            <person name="Uchiyama I."/>
            <person name="Ito T."/>
            <person name="Fujiyama A."/>
            <person name="Inagaki F."/>
            <person name="Takami H."/>
        </authorList>
    </citation>
    <scope>NUCLEOTIDE SEQUENCE</scope>
    <source>
        <strain evidence="2">Expedition CK06-06</strain>
    </source>
</reference>